<name>A0AAW2FFV6_9HYME</name>
<keyword evidence="1" id="KW-0812">Transmembrane</keyword>
<dbReference type="AlphaFoldDB" id="A0AAW2FFV6"/>
<evidence type="ECO:0000256" key="1">
    <source>
        <dbReference type="SAM" id="Phobius"/>
    </source>
</evidence>
<reference evidence="2 3" key="1">
    <citation type="submission" date="2023-03" db="EMBL/GenBank/DDBJ databases">
        <title>High recombination rates correlate with genetic variation in Cardiocondyla obscurior ants.</title>
        <authorList>
            <person name="Errbii M."/>
        </authorList>
    </citation>
    <scope>NUCLEOTIDE SEQUENCE [LARGE SCALE GENOMIC DNA]</scope>
    <source>
        <strain evidence="2">Alpha-2009</strain>
        <tissue evidence="2">Whole body</tissue>
    </source>
</reference>
<dbReference type="Proteomes" id="UP001430953">
    <property type="component" value="Unassembled WGS sequence"/>
</dbReference>
<keyword evidence="1" id="KW-1133">Transmembrane helix</keyword>
<keyword evidence="3" id="KW-1185">Reference proteome</keyword>
<accession>A0AAW2FFV6</accession>
<comment type="caution">
    <text evidence="2">The sequence shown here is derived from an EMBL/GenBank/DDBJ whole genome shotgun (WGS) entry which is preliminary data.</text>
</comment>
<organism evidence="2 3">
    <name type="scientific">Cardiocondyla obscurior</name>
    <dbReference type="NCBI Taxonomy" id="286306"/>
    <lineage>
        <taxon>Eukaryota</taxon>
        <taxon>Metazoa</taxon>
        <taxon>Ecdysozoa</taxon>
        <taxon>Arthropoda</taxon>
        <taxon>Hexapoda</taxon>
        <taxon>Insecta</taxon>
        <taxon>Pterygota</taxon>
        <taxon>Neoptera</taxon>
        <taxon>Endopterygota</taxon>
        <taxon>Hymenoptera</taxon>
        <taxon>Apocrita</taxon>
        <taxon>Aculeata</taxon>
        <taxon>Formicoidea</taxon>
        <taxon>Formicidae</taxon>
        <taxon>Myrmicinae</taxon>
        <taxon>Cardiocondyla</taxon>
    </lineage>
</organism>
<gene>
    <name evidence="2" type="ORF">PUN28_011891</name>
</gene>
<sequence length="112" mass="13063">MSLNMNLKKKVISEFTEISKQSKEIETQMLFLNLKKNATQSQEEAGLPLVGYTNKARNKIHLGYNVYILKSFYDTVVVILKSIPQFVKEPYLYYNIILFCFSYTQTLFDNST</sequence>
<feature type="transmembrane region" description="Helical" evidence="1">
    <location>
        <begin position="91"/>
        <end position="108"/>
    </location>
</feature>
<evidence type="ECO:0000313" key="2">
    <source>
        <dbReference type="EMBL" id="KAL0114849.1"/>
    </source>
</evidence>
<keyword evidence="1" id="KW-0472">Membrane</keyword>
<dbReference type="EMBL" id="JADYXP020000011">
    <property type="protein sequence ID" value="KAL0114849.1"/>
    <property type="molecule type" value="Genomic_DNA"/>
</dbReference>
<evidence type="ECO:0000313" key="3">
    <source>
        <dbReference type="Proteomes" id="UP001430953"/>
    </source>
</evidence>
<protein>
    <submittedName>
        <fullName evidence="2">Uncharacterized protein</fullName>
    </submittedName>
</protein>
<proteinExistence type="predicted"/>